<proteinExistence type="predicted"/>
<dbReference type="Proteomes" id="UP001437256">
    <property type="component" value="Unassembled WGS sequence"/>
</dbReference>
<gene>
    <name evidence="1" type="ORF">AAF712_016891</name>
</gene>
<evidence type="ECO:0000313" key="2">
    <source>
        <dbReference type="Proteomes" id="UP001437256"/>
    </source>
</evidence>
<accession>A0ABR2Z4U4</accession>
<protein>
    <submittedName>
        <fullName evidence="1">Uncharacterized protein</fullName>
    </submittedName>
</protein>
<dbReference type="EMBL" id="JBBXMP010001667">
    <property type="protein sequence ID" value="KAL0056505.1"/>
    <property type="molecule type" value="Genomic_DNA"/>
</dbReference>
<evidence type="ECO:0000313" key="1">
    <source>
        <dbReference type="EMBL" id="KAL0056505.1"/>
    </source>
</evidence>
<organism evidence="1 2">
    <name type="scientific">Marasmius tenuissimus</name>
    <dbReference type="NCBI Taxonomy" id="585030"/>
    <lineage>
        <taxon>Eukaryota</taxon>
        <taxon>Fungi</taxon>
        <taxon>Dikarya</taxon>
        <taxon>Basidiomycota</taxon>
        <taxon>Agaricomycotina</taxon>
        <taxon>Agaricomycetes</taxon>
        <taxon>Agaricomycetidae</taxon>
        <taxon>Agaricales</taxon>
        <taxon>Marasmiineae</taxon>
        <taxon>Marasmiaceae</taxon>
        <taxon>Marasmius</taxon>
    </lineage>
</organism>
<comment type="caution">
    <text evidence="1">The sequence shown here is derived from an EMBL/GenBank/DDBJ whole genome shotgun (WGS) entry which is preliminary data.</text>
</comment>
<sequence length="104" mass="12026">MIANAVVDILRHEGVEPIKKYEDDIITGRYPIRRKLTDGSFINIDLLQHPHSSTLINSPSPITIIPFDPDNPDESIFEYEYDDKDMLERIADLRVPWHLKKGDP</sequence>
<feature type="non-terminal residue" evidence="1">
    <location>
        <position position="104"/>
    </location>
</feature>
<name>A0ABR2Z4U4_9AGAR</name>
<keyword evidence="2" id="KW-1185">Reference proteome</keyword>
<reference evidence="1 2" key="1">
    <citation type="submission" date="2024-05" db="EMBL/GenBank/DDBJ databases">
        <title>A draft genome resource for the thread blight pathogen Marasmius tenuissimus strain MS-2.</title>
        <authorList>
            <person name="Yulfo-Soto G.E."/>
            <person name="Baruah I.K."/>
            <person name="Amoako-Attah I."/>
            <person name="Bukari Y."/>
            <person name="Meinhardt L.W."/>
            <person name="Bailey B.A."/>
            <person name="Cohen S.P."/>
        </authorList>
    </citation>
    <scope>NUCLEOTIDE SEQUENCE [LARGE SCALE GENOMIC DNA]</scope>
    <source>
        <strain evidence="1 2">MS-2</strain>
    </source>
</reference>